<name>A0A6N9Q4T2_9BACL</name>
<dbReference type="Pfam" id="PF22564">
    <property type="entry name" value="HAAS"/>
    <property type="match status" value="1"/>
</dbReference>
<dbReference type="AlphaFoldDB" id="A0A6N9Q4T2"/>
<keyword evidence="3" id="KW-1185">Reference proteome</keyword>
<feature type="transmembrane region" description="Helical" evidence="1">
    <location>
        <begin position="83"/>
        <end position="103"/>
    </location>
</feature>
<keyword evidence="1" id="KW-1133">Transmembrane helix</keyword>
<reference evidence="2 3" key="1">
    <citation type="submission" date="2019-01" db="EMBL/GenBank/DDBJ databases">
        <title>Chengkuizengella sp. nov., isolated from deep-sea sediment of East Pacific Ocean.</title>
        <authorList>
            <person name="Yang J."/>
            <person name="Lai Q."/>
            <person name="Shao Z."/>
        </authorList>
    </citation>
    <scope>NUCLEOTIDE SEQUENCE [LARGE SCALE GENOMIC DNA]</scope>
    <source>
        <strain evidence="2 3">YPA3-1-1</strain>
    </source>
</reference>
<proteinExistence type="predicted"/>
<dbReference type="Proteomes" id="UP000448943">
    <property type="component" value="Unassembled WGS sequence"/>
</dbReference>
<evidence type="ECO:0000256" key="1">
    <source>
        <dbReference type="SAM" id="Phobius"/>
    </source>
</evidence>
<dbReference type="EMBL" id="SIJB01000028">
    <property type="protein sequence ID" value="NBI29859.1"/>
    <property type="molecule type" value="Genomic_DNA"/>
</dbReference>
<accession>A0A6N9Q4T2</accession>
<keyword evidence="1" id="KW-0812">Transmembrane</keyword>
<feature type="transmembrane region" description="Helical" evidence="1">
    <location>
        <begin position="109"/>
        <end position="128"/>
    </location>
</feature>
<gene>
    <name evidence="2" type="ORF">ERL59_12910</name>
</gene>
<evidence type="ECO:0000313" key="2">
    <source>
        <dbReference type="EMBL" id="NBI29859.1"/>
    </source>
</evidence>
<feature type="transmembrane region" description="Helical" evidence="1">
    <location>
        <begin position="140"/>
        <end position="162"/>
    </location>
</feature>
<comment type="caution">
    <text evidence="2">The sequence shown here is derived from an EMBL/GenBank/DDBJ whole genome shotgun (WGS) entry which is preliminary data.</text>
</comment>
<sequence length="185" mass="20837">MKLNKNEFLNQLEFLLEDVHESDRNEILYDFLEHFDIGLANGKSEEELVLELGDPKVIAKDLLADYRVTKAEKDKSIGNMYKAILATFSLSFFNIVFIVGPVIGIFGVYLALCITSVVLTISPLLLILNVMFNGFANIELNFFASIMLCGLGILMSIGMIHIGKFLYNVTLRYIKFNIRTIKGGK</sequence>
<protein>
    <submittedName>
        <fullName evidence="2">DUF1700 domain-containing protein</fullName>
    </submittedName>
</protein>
<evidence type="ECO:0000313" key="3">
    <source>
        <dbReference type="Proteomes" id="UP000448943"/>
    </source>
</evidence>
<organism evidence="2 3">
    <name type="scientific">Chengkuizengella marina</name>
    <dbReference type="NCBI Taxonomy" id="2507566"/>
    <lineage>
        <taxon>Bacteria</taxon>
        <taxon>Bacillati</taxon>
        <taxon>Bacillota</taxon>
        <taxon>Bacilli</taxon>
        <taxon>Bacillales</taxon>
        <taxon>Paenibacillaceae</taxon>
        <taxon>Chengkuizengella</taxon>
    </lineage>
</organism>
<keyword evidence="1" id="KW-0472">Membrane</keyword>